<dbReference type="Gene3D" id="3.40.50.1820">
    <property type="entry name" value="alpha/beta hydrolase"/>
    <property type="match status" value="1"/>
</dbReference>
<evidence type="ECO:0000256" key="1">
    <source>
        <dbReference type="ARBA" id="ARBA00007169"/>
    </source>
</evidence>
<dbReference type="GO" id="GO:0008610">
    <property type="term" value="P:lipid biosynthetic process"/>
    <property type="evidence" value="ECO:0007669"/>
    <property type="project" value="TreeGrafter"/>
</dbReference>
<evidence type="ECO:0000313" key="4">
    <source>
        <dbReference type="EMBL" id="UWZ58441.1"/>
    </source>
</evidence>
<evidence type="ECO:0000256" key="2">
    <source>
        <dbReference type="SAM" id="MobiDB-lite"/>
    </source>
</evidence>
<dbReference type="KEGG" id="daur:Daura_21035"/>
<dbReference type="SUPFAM" id="SSF53474">
    <property type="entry name" value="alpha/beta-Hydrolases"/>
    <property type="match status" value="1"/>
</dbReference>
<dbReference type="InterPro" id="IPR001031">
    <property type="entry name" value="Thioesterase"/>
</dbReference>
<gene>
    <name evidence="4" type="ORF">Daura_21035</name>
</gene>
<dbReference type="PANTHER" id="PTHR11487">
    <property type="entry name" value="THIOESTERASE"/>
    <property type="match status" value="1"/>
</dbReference>
<dbReference type="PANTHER" id="PTHR11487:SF0">
    <property type="entry name" value="S-ACYL FATTY ACID SYNTHASE THIOESTERASE, MEDIUM CHAIN"/>
    <property type="match status" value="1"/>
</dbReference>
<evidence type="ECO:0000313" key="5">
    <source>
        <dbReference type="Proteomes" id="UP001058003"/>
    </source>
</evidence>
<comment type="similarity">
    <text evidence="1">Belongs to the thioesterase family.</text>
</comment>
<organism evidence="4 5">
    <name type="scientific">Dactylosporangium aurantiacum</name>
    <dbReference type="NCBI Taxonomy" id="35754"/>
    <lineage>
        <taxon>Bacteria</taxon>
        <taxon>Bacillati</taxon>
        <taxon>Actinomycetota</taxon>
        <taxon>Actinomycetes</taxon>
        <taxon>Micromonosporales</taxon>
        <taxon>Micromonosporaceae</taxon>
        <taxon>Dactylosporangium</taxon>
    </lineage>
</organism>
<feature type="domain" description="Thioesterase" evidence="3">
    <location>
        <begin position="32"/>
        <end position="254"/>
    </location>
</feature>
<dbReference type="AlphaFoldDB" id="A0A9Q9IMW1"/>
<feature type="region of interest" description="Disordered" evidence="2">
    <location>
        <begin position="1"/>
        <end position="22"/>
    </location>
</feature>
<dbReference type="RefSeq" id="WP_052388110.1">
    <property type="nucleotide sequence ID" value="NZ_CP073767.1"/>
</dbReference>
<dbReference type="InterPro" id="IPR029058">
    <property type="entry name" value="AB_hydrolase_fold"/>
</dbReference>
<dbReference type="Pfam" id="PF00975">
    <property type="entry name" value="Thioesterase"/>
    <property type="match status" value="1"/>
</dbReference>
<dbReference type="InterPro" id="IPR012223">
    <property type="entry name" value="TEII"/>
</dbReference>
<dbReference type="Proteomes" id="UP001058003">
    <property type="component" value="Chromosome"/>
</dbReference>
<protein>
    <submittedName>
        <fullName evidence="4">Thioesterase</fullName>
    </submittedName>
</protein>
<name>A0A9Q9IMW1_9ACTN</name>
<proteinExistence type="inferred from homology"/>
<keyword evidence="5" id="KW-1185">Reference proteome</keyword>
<evidence type="ECO:0000259" key="3">
    <source>
        <dbReference type="Pfam" id="PF00975"/>
    </source>
</evidence>
<dbReference type="EMBL" id="CP073767">
    <property type="protein sequence ID" value="UWZ58441.1"/>
    <property type="molecule type" value="Genomic_DNA"/>
</dbReference>
<accession>A0A9Q9IMW1</accession>
<sequence length="273" mass="28805">MTVDTPQLATAPPRPRTPAVLRPRPVDAPAIRLVGFPHAGGSAAGYHPLGRLLPPDWDLLLLDLPGRGQRHAQPSLRSMGEVLLCALSDLRPWLDGTPLALFGHSYGAVLAYEVSLALQDLGRPPVWLGVSGRVAPGVGAGGLARLYELDDRRLTDQLVALGGLPPALAEVPELLERFLGPVRDDLRVLDTYRPRPGRPRLSCPVTALCGTADPLAPADGLPAWQDETTARFRLRMYPGGHFYLLGDGLSGFAAAVTADVDAAVIADVGGPGG</sequence>
<reference evidence="4" key="1">
    <citation type="submission" date="2021-04" db="EMBL/GenBank/DDBJ databases">
        <title>Dactylosporangium aurantiacum NRRL B-8018 full assembly.</title>
        <authorList>
            <person name="Hartkoorn R.C."/>
            <person name="Beaudoing E."/>
            <person name="Hot D."/>
        </authorList>
    </citation>
    <scope>NUCLEOTIDE SEQUENCE</scope>
    <source>
        <strain evidence="4">NRRL B-8018</strain>
    </source>
</reference>